<dbReference type="Proteomes" id="UP000653797">
    <property type="component" value="Unassembled WGS sequence"/>
</dbReference>
<dbReference type="GO" id="GO:0008703">
    <property type="term" value="F:5-amino-6-(5-phosphoribosylamino)uracil reductase activity"/>
    <property type="evidence" value="ECO:0007669"/>
    <property type="project" value="InterPro"/>
</dbReference>
<evidence type="ECO:0000313" key="3">
    <source>
        <dbReference type="Proteomes" id="UP000653797"/>
    </source>
</evidence>
<feature type="domain" description="Bacterial bifunctional deaminase-reductase C-terminal" evidence="1">
    <location>
        <begin position="12"/>
        <end position="82"/>
    </location>
</feature>
<name>A0A927B5D4_9BACT</name>
<keyword evidence="3" id="KW-1185">Reference proteome</keyword>
<comment type="caution">
    <text evidence="2">The sequence shown here is derived from an EMBL/GenBank/DDBJ whole genome shotgun (WGS) entry which is preliminary data.</text>
</comment>
<dbReference type="InterPro" id="IPR024072">
    <property type="entry name" value="DHFR-like_dom_sf"/>
</dbReference>
<dbReference type="RefSeq" id="WP_191041321.1">
    <property type="nucleotide sequence ID" value="NZ_JACXAA010000009.1"/>
</dbReference>
<dbReference type="Gene3D" id="3.40.430.10">
    <property type="entry name" value="Dihydrofolate Reductase, subunit A"/>
    <property type="match status" value="1"/>
</dbReference>
<dbReference type="AlphaFoldDB" id="A0A927B5D4"/>
<dbReference type="InterPro" id="IPR002734">
    <property type="entry name" value="RibDG_C"/>
</dbReference>
<protein>
    <submittedName>
        <fullName evidence="2">Dihydrofolate reductase family protein</fullName>
    </submittedName>
</protein>
<evidence type="ECO:0000313" key="2">
    <source>
        <dbReference type="EMBL" id="MBD2755699.1"/>
    </source>
</evidence>
<sequence length="90" mass="10133">MTSKDWGSFGQEIEKLKNSDGKTIPIESGLKTWQLFLENGLFDELRLVIHPVIAVQGDKLFSDESAKVSLHLMSSKAHKNGVTSLTYQRR</sequence>
<evidence type="ECO:0000259" key="1">
    <source>
        <dbReference type="Pfam" id="PF01872"/>
    </source>
</evidence>
<proteinExistence type="predicted"/>
<reference evidence="2" key="1">
    <citation type="submission" date="2020-09" db="EMBL/GenBank/DDBJ databases">
        <authorList>
            <person name="Kim M.K."/>
        </authorList>
    </citation>
    <scope>NUCLEOTIDE SEQUENCE</scope>
    <source>
        <strain evidence="2">BT704</strain>
    </source>
</reference>
<accession>A0A927B5D4</accession>
<dbReference type="SUPFAM" id="SSF53597">
    <property type="entry name" value="Dihydrofolate reductase-like"/>
    <property type="match status" value="1"/>
</dbReference>
<dbReference type="Pfam" id="PF01872">
    <property type="entry name" value="RibD_C"/>
    <property type="match status" value="1"/>
</dbReference>
<dbReference type="GO" id="GO:0009231">
    <property type="term" value="P:riboflavin biosynthetic process"/>
    <property type="evidence" value="ECO:0007669"/>
    <property type="project" value="InterPro"/>
</dbReference>
<organism evidence="2 3">
    <name type="scientific">Spirosoma validum</name>
    <dbReference type="NCBI Taxonomy" id="2771355"/>
    <lineage>
        <taxon>Bacteria</taxon>
        <taxon>Pseudomonadati</taxon>
        <taxon>Bacteroidota</taxon>
        <taxon>Cytophagia</taxon>
        <taxon>Cytophagales</taxon>
        <taxon>Cytophagaceae</taxon>
        <taxon>Spirosoma</taxon>
    </lineage>
</organism>
<gene>
    <name evidence="2" type="ORF">IC230_22540</name>
</gene>
<dbReference type="EMBL" id="JACXAA010000009">
    <property type="protein sequence ID" value="MBD2755699.1"/>
    <property type="molecule type" value="Genomic_DNA"/>
</dbReference>